<evidence type="ECO:0000256" key="8">
    <source>
        <dbReference type="ARBA" id="ARBA00022833"/>
    </source>
</evidence>
<comment type="similarity">
    <text evidence="3">Belongs to the JHDM1 histone demethylase family.</text>
</comment>
<keyword evidence="13" id="KW-0539">Nucleus</keyword>
<dbReference type="Gene3D" id="2.60.120.650">
    <property type="entry name" value="Cupin"/>
    <property type="match status" value="1"/>
</dbReference>
<dbReference type="Pfam" id="PF00628">
    <property type="entry name" value="PHD"/>
    <property type="match status" value="1"/>
</dbReference>
<evidence type="ECO:0000256" key="7">
    <source>
        <dbReference type="ARBA" id="ARBA00022771"/>
    </source>
</evidence>
<keyword evidence="7 16" id="KW-0863">Zinc-finger</keyword>
<evidence type="ECO:0000256" key="12">
    <source>
        <dbReference type="ARBA" id="ARBA00023163"/>
    </source>
</evidence>
<dbReference type="EC" id="1.14.11.27" evidence="4"/>
<comment type="catalytic activity">
    <reaction evidence="15">
        <text>N(6),N(6)-dimethyl-L-lysyl(36)-[histone H3] + 2 2-oxoglutarate + 2 O2 = L-lysyl(36)-[histone H3] + 2 formaldehyde + 2 succinate + 2 CO2</text>
        <dbReference type="Rhea" id="RHEA:42032"/>
        <dbReference type="Rhea" id="RHEA-COMP:9785"/>
        <dbReference type="Rhea" id="RHEA-COMP:9787"/>
        <dbReference type="ChEBI" id="CHEBI:15379"/>
        <dbReference type="ChEBI" id="CHEBI:16526"/>
        <dbReference type="ChEBI" id="CHEBI:16810"/>
        <dbReference type="ChEBI" id="CHEBI:16842"/>
        <dbReference type="ChEBI" id="CHEBI:29969"/>
        <dbReference type="ChEBI" id="CHEBI:30031"/>
        <dbReference type="ChEBI" id="CHEBI:61976"/>
        <dbReference type="EC" id="1.14.11.27"/>
    </reaction>
</comment>
<protein>
    <recommendedName>
        <fullName evidence="5">JmjC domain-containing histone demethylation protein 1</fullName>
        <ecNumber evidence="4">1.14.11.27</ecNumber>
    </recommendedName>
    <alternativeName>
        <fullName evidence="14">[Histone-H3]-lysine-36 demethylase 1</fullName>
    </alternativeName>
</protein>
<gene>
    <name evidence="19" type="ORF">BB558_004806</name>
</gene>
<evidence type="ECO:0000256" key="3">
    <source>
        <dbReference type="ARBA" id="ARBA00008037"/>
    </source>
</evidence>
<proteinExistence type="inferred from homology"/>
<dbReference type="AlphaFoldDB" id="A0A2U1J281"/>
<organism evidence="19 20">
    <name type="scientific">Smittium angustum</name>
    <dbReference type="NCBI Taxonomy" id="133377"/>
    <lineage>
        <taxon>Eukaryota</taxon>
        <taxon>Fungi</taxon>
        <taxon>Fungi incertae sedis</taxon>
        <taxon>Zoopagomycota</taxon>
        <taxon>Kickxellomycotina</taxon>
        <taxon>Harpellomycetes</taxon>
        <taxon>Harpellales</taxon>
        <taxon>Legeriomycetaceae</taxon>
        <taxon>Smittium</taxon>
    </lineage>
</organism>
<dbReference type="GO" id="GO:0140680">
    <property type="term" value="F:histone H3K36me/H3K36me2 demethylase activity"/>
    <property type="evidence" value="ECO:0007669"/>
    <property type="project" value="UniProtKB-EC"/>
</dbReference>
<comment type="cofactor">
    <cofactor evidence="1">
        <name>Fe(2+)</name>
        <dbReference type="ChEBI" id="CHEBI:29033"/>
    </cofactor>
</comment>
<evidence type="ECO:0000256" key="6">
    <source>
        <dbReference type="ARBA" id="ARBA00022723"/>
    </source>
</evidence>
<feature type="domain" description="JmjC" evidence="18">
    <location>
        <begin position="112"/>
        <end position="267"/>
    </location>
</feature>
<keyword evidence="10" id="KW-0408">Iron</keyword>
<evidence type="ECO:0000256" key="4">
    <source>
        <dbReference type="ARBA" id="ARBA00013246"/>
    </source>
</evidence>
<evidence type="ECO:0000256" key="10">
    <source>
        <dbReference type="ARBA" id="ARBA00023004"/>
    </source>
</evidence>
<dbReference type="GO" id="GO:0005634">
    <property type="term" value="C:nucleus"/>
    <property type="evidence" value="ECO:0007669"/>
    <property type="project" value="UniProtKB-SubCell"/>
</dbReference>
<keyword evidence="9" id="KW-0560">Oxidoreductase</keyword>
<dbReference type="GO" id="GO:0008270">
    <property type="term" value="F:zinc ion binding"/>
    <property type="evidence" value="ECO:0007669"/>
    <property type="project" value="UniProtKB-KW"/>
</dbReference>
<dbReference type="InterPro" id="IPR050690">
    <property type="entry name" value="JHDM1_Histone_Demethylase"/>
</dbReference>
<dbReference type="PROSITE" id="PS51184">
    <property type="entry name" value="JMJC"/>
    <property type="match status" value="1"/>
</dbReference>
<reference evidence="19 20" key="1">
    <citation type="journal article" date="2018" name="MBio">
        <title>Comparative Genomics Reveals the Core Gene Toolbox for the Fungus-Insect Symbiosis.</title>
        <authorList>
            <person name="Wang Y."/>
            <person name="Stata M."/>
            <person name="Wang W."/>
            <person name="Stajich J.E."/>
            <person name="White M.M."/>
            <person name="Moncalvo J.M."/>
        </authorList>
    </citation>
    <scope>NUCLEOTIDE SEQUENCE [LARGE SCALE GENOMIC DNA]</scope>
    <source>
        <strain evidence="19 20">AUS-126-30</strain>
    </source>
</reference>
<keyword evidence="12" id="KW-0804">Transcription</keyword>
<dbReference type="SUPFAM" id="SSF51197">
    <property type="entry name" value="Clavaminate synthase-like"/>
    <property type="match status" value="1"/>
</dbReference>
<sequence>MTKRKERCLVCNKVYPNNKTSTSQTDLWIQCDQCNGWIHESCSELTDSQVVKIEAYKCIKCINENQKGPNKKVNVIDVQTQEELGLWSMEKWTNYYESTSKRRILNVISLEVSDTKLTEIVKRPKLVDDLDVIQKYWPKSLQKVPGTYPKVQLYCLMSPKNAFTDFHIDFSATWARKKIFYLIPPTKKNLGLFEKWSLSENQYLTVFSSLVSAESVARVVLNPGNTLIMPAGWIHAVTTLEDSIVFGGNFIVLETMQMHIKIYKMEERLGIKDVYRLPYFVTLCEWTILFLEKFMKNQISKEENIKNISSNPRSKSGLELLVCNKTQIPQFLDSIKELLKFVYNKSLCLTNYEYIEIPYEPQKLLTNTDETLNNKVHKRKRAKTNPESLHHHDYTDPDSGLVLSLETISRAIYFIKNVI</sequence>
<dbReference type="PROSITE" id="PS50016">
    <property type="entry name" value="ZF_PHD_2"/>
    <property type="match status" value="1"/>
</dbReference>
<evidence type="ECO:0000256" key="2">
    <source>
        <dbReference type="ARBA" id="ARBA00004123"/>
    </source>
</evidence>
<dbReference type="SUPFAM" id="SSF57903">
    <property type="entry name" value="FYVE/PHD zinc finger"/>
    <property type="match status" value="1"/>
</dbReference>
<keyword evidence="11" id="KW-0805">Transcription regulation</keyword>
<evidence type="ECO:0000256" key="13">
    <source>
        <dbReference type="ARBA" id="ARBA00023242"/>
    </source>
</evidence>
<dbReference type="SMART" id="SM00558">
    <property type="entry name" value="JmjC"/>
    <property type="match status" value="1"/>
</dbReference>
<evidence type="ECO:0000256" key="15">
    <source>
        <dbReference type="ARBA" id="ARBA00047915"/>
    </source>
</evidence>
<keyword evidence="20" id="KW-1185">Reference proteome</keyword>
<evidence type="ECO:0000313" key="19">
    <source>
        <dbReference type="EMBL" id="PVZ99186.1"/>
    </source>
</evidence>
<dbReference type="InterPro" id="IPR019787">
    <property type="entry name" value="Znf_PHD-finger"/>
</dbReference>
<keyword evidence="6" id="KW-0479">Metal-binding</keyword>
<dbReference type="EMBL" id="MBFU01000461">
    <property type="protein sequence ID" value="PVZ99186.1"/>
    <property type="molecule type" value="Genomic_DNA"/>
</dbReference>
<feature type="domain" description="PHD-type" evidence="17">
    <location>
        <begin position="5"/>
        <end position="64"/>
    </location>
</feature>
<evidence type="ECO:0000256" key="16">
    <source>
        <dbReference type="PROSITE-ProRule" id="PRU00146"/>
    </source>
</evidence>
<name>A0A2U1J281_SMIAN</name>
<evidence type="ECO:0000259" key="18">
    <source>
        <dbReference type="PROSITE" id="PS51184"/>
    </source>
</evidence>
<accession>A0A2U1J281</accession>
<evidence type="ECO:0000256" key="14">
    <source>
        <dbReference type="ARBA" id="ARBA00031083"/>
    </source>
</evidence>
<dbReference type="InterPro" id="IPR003347">
    <property type="entry name" value="JmjC_dom"/>
</dbReference>
<dbReference type="Gene3D" id="3.30.40.10">
    <property type="entry name" value="Zinc/RING finger domain, C3HC4 (zinc finger)"/>
    <property type="match status" value="1"/>
</dbReference>
<evidence type="ECO:0000256" key="11">
    <source>
        <dbReference type="ARBA" id="ARBA00023015"/>
    </source>
</evidence>
<evidence type="ECO:0000256" key="9">
    <source>
        <dbReference type="ARBA" id="ARBA00023002"/>
    </source>
</evidence>
<evidence type="ECO:0000313" key="20">
    <source>
        <dbReference type="Proteomes" id="UP000245591"/>
    </source>
</evidence>
<dbReference type="CDD" id="cd15517">
    <property type="entry name" value="PHD_TCF19_like"/>
    <property type="match status" value="1"/>
</dbReference>
<comment type="subcellular location">
    <subcellularLocation>
        <location evidence="2">Nucleus</location>
    </subcellularLocation>
</comment>
<comment type="caution">
    <text evidence="19">The sequence shown here is derived from an EMBL/GenBank/DDBJ whole genome shotgun (WGS) entry which is preliminary data.</text>
</comment>
<dbReference type="InterPro" id="IPR001965">
    <property type="entry name" value="Znf_PHD"/>
</dbReference>
<evidence type="ECO:0000256" key="5">
    <source>
        <dbReference type="ARBA" id="ARBA00015153"/>
    </source>
</evidence>
<dbReference type="PANTHER" id="PTHR23123">
    <property type="entry name" value="PHD/F-BOX CONTAINING PROTEIN"/>
    <property type="match status" value="1"/>
</dbReference>
<evidence type="ECO:0000259" key="17">
    <source>
        <dbReference type="PROSITE" id="PS50016"/>
    </source>
</evidence>
<keyword evidence="8" id="KW-0862">Zinc</keyword>
<evidence type="ECO:0000256" key="1">
    <source>
        <dbReference type="ARBA" id="ARBA00001954"/>
    </source>
</evidence>
<dbReference type="SMART" id="SM00249">
    <property type="entry name" value="PHD"/>
    <property type="match status" value="1"/>
</dbReference>
<dbReference type="Proteomes" id="UP000245591">
    <property type="component" value="Unassembled WGS sequence"/>
</dbReference>
<dbReference type="InterPro" id="IPR011011">
    <property type="entry name" value="Znf_FYVE_PHD"/>
</dbReference>
<dbReference type="InterPro" id="IPR013083">
    <property type="entry name" value="Znf_RING/FYVE/PHD"/>
</dbReference>